<gene>
    <name evidence="2" type="ORF">A3B24_02195</name>
</gene>
<dbReference type="Proteomes" id="UP000176917">
    <property type="component" value="Unassembled WGS sequence"/>
</dbReference>
<reference evidence="2 3" key="1">
    <citation type="journal article" date="2016" name="Nat. Commun.">
        <title>Thousands of microbial genomes shed light on interconnected biogeochemical processes in an aquifer system.</title>
        <authorList>
            <person name="Anantharaman K."/>
            <person name="Brown C.T."/>
            <person name="Hug L.A."/>
            <person name="Sharon I."/>
            <person name="Castelle C.J."/>
            <person name="Probst A.J."/>
            <person name="Thomas B.C."/>
            <person name="Singh A."/>
            <person name="Wilkins M.J."/>
            <person name="Karaoz U."/>
            <person name="Brodie E.L."/>
            <person name="Williams K.H."/>
            <person name="Hubbard S.S."/>
            <person name="Banfield J.F."/>
        </authorList>
    </citation>
    <scope>NUCLEOTIDE SEQUENCE [LARGE SCALE GENOMIC DNA]</scope>
</reference>
<sequence>MSPKDIGAKHEARQNGQFIPDVQPKLPEEAQAELIVGIAGKGRSNVSNVRSIHLDRATEVSLPRLESLDGVPTTRPFPSLSLQTENGSWHHIGI</sequence>
<feature type="region of interest" description="Disordered" evidence="1">
    <location>
        <begin position="1"/>
        <end position="23"/>
    </location>
</feature>
<evidence type="ECO:0000256" key="1">
    <source>
        <dbReference type="SAM" id="MobiDB-lite"/>
    </source>
</evidence>
<dbReference type="STRING" id="1802461.A3B24_02195"/>
<comment type="caution">
    <text evidence="2">The sequence shown here is derived from an EMBL/GenBank/DDBJ whole genome shotgun (WGS) entry which is preliminary data.</text>
</comment>
<dbReference type="EMBL" id="MHUG01000012">
    <property type="protein sequence ID" value="OHA73399.1"/>
    <property type="molecule type" value="Genomic_DNA"/>
</dbReference>
<organism evidence="2 3">
    <name type="scientific">Candidatus Wildermuthbacteria bacterium RIFCSPLOWO2_01_FULL_48_16</name>
    <dbReference type="NCBI Taxonomy" id="1802461"/>
    <lineage>
        <taxon>Bacteria</taxon>
        <taxon>Candidatus Wildermuthiibacteriota</taxon>
    </lineage>
</organism>
<accession>A0A1G2RLZ9</accession>
<dbReference type="AlphaFoldDB" id="A0A1G2RLZ9"/>
<evidence type="ECO:0000313" key="3">
    <source>
        <dbReference type="Proteomes" id="UP000176917"/>
    </source>
</evidence>
<name>A0A1G2RLZ9_9BACT</name>
<protein>
    <submittedName>
        <fullName evidence="2">Uncharacterized protein</fullName>
    </submittedName>
</protein>
<feature type="region of interest" description="Disordered" evidence="1">
    <location>
        <begin position="68"/>
        <end position="94"/>
    </location>
</feature>
<feature type="compositionally biased region" description="Basic and acidic residues" evidence="1">
    <location>
        <begin position="1"/>
        <end position="13"/>
    </location>
</feature>
<evidence type="ECO:0000313" key="2">
    <source>
        <dbReference type="EMBL" id="OHA73399.1"/>
    </source>
</evidence>
<proteinExistence type="predicted"/>